<sequence>MRKIIFATHHQMASGLKDTFDYIAPNTAKITVLDAYLDNNPVDKQIKDLLEDISSSDEVIIFTDLLGGSVNQAFVQYLTHPHIHLITGVNLPIILTVLLSLPKKGYLTAEAVRTAISDARAQLIYVNDYLKTQIQDEDDE</sequence>
<evidence type="ECO:0000313" key="10">
    <source>
        <dbReference type="Proteomes" id="UP000314960"/>
    </source>
</evidence>
<evidence type="ECO:0000259" key="8">
    <source>
        <dbReference type="PROSITE" id="PS51096"/>
    </source>
</evidence>
<dbReference type="GO" id="GO:0016301">
    <property type="term" value="F:kinase activity"/>
    <property type="evidence" value="ECO:0007669"/>
    <property type="project" value="UniProtKB-KW"/>
</dbReference>
<keyword evidence="5" id="KW-0808">Transferase</keyword>
<evidence type="ECO:0000256" key="4">
    <source>
        <dbReference type="ARBA" id="ARBA00022597"/>
    </source>
</evidence>
<evidence type="ECO:0000256" key="1">
    <source>
        <dbReference type="ARBA" id="ARBA00004496"/>
    </source>
</evidence>
<dbReference type="EMBL" id="CP018176">
    <property type="protein sequence ID" value="AUJ30770.1"/>
    <property type="molecule type" value="Genomic_DNA"/>
</dbReference>
<evidence type="ECO:0000256" key="2">
    <source>
        <dbReference type="ARBA" id="ARBA00022448"/>
    </source>
</evidence>
<dbReference type="AlphaFoldDB" id="A0A3S6QRT0"/>
<dbReference type="CDD" id="cd00006">
    <property type="entry name" value="PTS_IIA_man"/>
    <property type="match status" value="1"/>
</dbReference>
<dbReference type="GO" id="GO:0016020">
    <property type="term" value="C:membrane"/>
    <property type="evidence" value="ECO:0007669"/>
    <property type="project" value="InterPro"/>
</dbReference>
<evidence type="ECO:0000313" key="9">
    <source>
        <dbReference type="EMBL" id="AUJ30770.1"/>
    </source>
</evidence>
<evidence type="ECO:0000256" key="3">
    <source>
        <dbReference type="ARBA" id="ARBA00022490"/>
    </source>
</evidence>
<comment type="subcellular location">
    <subcellularLocation>
        <location evidence="1">Cytoplasm</location>
    </subcellularLocation>
</comment>
<dbReference type="InterPro" id="IPR033887">
    <property type="entry name" value="PTS_IIA_man"/>
</dbReference>
<accession>A0A3S6QRT0</accession>
<keyword evidence="3" id="KW-0963">Cytoplasm</keyword>
<keyword evidence="4" id="KW-0762">Sugar transport</keyword>
<feature type="domain" description="PTS EIIA type-4" evidence="8">
    <location>
        <begin position="1"/>
        <end position="123"/>
    </location>
</feature>
<dbReference type="GO" id="GO:0009401">
    <property type="term" value="P:phosphoenolpyruvate-dependent sugar phosphotransferase system"/>
    <property type="evidence" value="ECO:0007669"/>
    <property type="project" value="UniProtKB-KW"/>
</dbReference>
<dbReference type="GO" id="GO:0005737">
    <property type="term" value="C:cytoplasm"/>
    <property type="evidence" value="ECO:0007669"/>
    <property type="project" value="UniProtKB-SubCell"/>
</dbReference>
<proteinExistence type="predicted"/>
<dbReference type="InterPro" id="IPR004701">
    <property type="entry name" value="PTS_EIIA_man-typ"/>
</dbReference>
<evidence type="ECO:0000256" key="5">
    <source>
        <dbReference type="ARBA" id="ARBA00022679"/>
    </source>
</evidence>
<dbReference type="RefSeq" id="WP_141055477.1">
    <property type="nucleotide sequence ID" value="NZ_CP018176.1"/>
</dbReference>
<keyword evidence="2" id="KW-0813">Transport</keyword>
<dbReference type="Pfam" id="PF03610">
    <property type="entry name" value="EIIA-man"/>
    <property type="match status" value="1"/>
</dbReference>
<dbReference type="Proteomes" id="UP000314960">
    <property type="component" value="Chromosome"/>
</dbReference>
<organism evidence="9 10">
    <name type="scientific">Liquorilactobacillus hordei</name>
    <dbReference type="NCBI Taxonomy" id="468911"/>
    <lineage>
        <taxon>Bacteria</taxon>
        <taxon>Bacillati</taxon>
        <taxon>Bacillota</taxon>
        <taxon>Bacilli</taxon>
        <taxon>Lactobacillales</taxon>
        <taxon>Lactobacillaceae</taxon>
        <taxon>Liquorilactobacillus</taxon>
    </lineage>
</organism>
<dbReference type="InterPro" id="IPR051471">
    <property type="entry name" value="Bacterial_PTS_sugar_comp"/>
</dbReference>
<dbReference type="PANTHER" id="PTHR33799">
    <property type="entry name" value="PTS PERMEASE-RELATED-RELATED"/>
    <property type="match status" value="1"/>
</dbReference>
<protein>
    <submittedName>
        <fullName evidence="9">PTS N-acetylglucosamine transporter subunit IIBC</fullName>
    </submittedName>
</protein>
<dbReference type="PANTHER" id="PTHR33799:SF1">
    <property type="entry name" value="PTS SYSTEM MANNOSE-SPECIFIC EIIAB COMPONENT-RELATED"/>
    <property type="match status" value="1"/>
</dbReference>
<dbReference type="SUPFAM" id="SSF53062">
    <property type="entry name" value="PTS system fructose IIA component-like"/>
    <property type="match status" value="1"/>
</dbReference>
<dbReference type="Gene3D" id="3.40.50.510">
    <property type="entry name" value="Phosphotransferase system, mannose-type IIA component"/>
    <property type="match status" value="1"/>
</dbReference>
<reference evidence="9 10" key="1">
    <citation type="submission" date="2016-11" db="EMBL/GenBank/DDBJ databases">
        <title>Interaction between Lactobacillus species and yeast in water kefir.</title>
        <authorList>
            <person name="Behr J."/>
            <person name="Xu D."/>
            <person name="Vogel R.F."/>
        </authorList>
    </citation>
    <scope>NUCLEOTIDE SEQUENCE [LARGE SCALE GENOMIC DNA]</scope>
    <source>
        <strain evidence="9 10">TMW 1.1822</strain>
    </source>
</reference>
<evidence type="ECO:0000256" key="6">
    <source>
        <dbReference type="ARBA" id="ARBA00022683"/>
    </source>
</evidence>
<dbReference type="PROSITE" id="PS51096">
    <property type="entry name" value="PTS_EIIA_TYPE_4"/>
    <property type="match status" value="1"/>
</dbReference>
<evidence type="ECO:0000256" key="7">
    <source>
        <dbReference type="ARBA" id="ARBA00022777"/>
    </source>
</evidence>
<dbReference type="KEGG" id="lhw:BSQ49_11580"/>
<keyword evidence="7" id="KW-0418">Kinase</keyword>
<gene>
    <name evidence="9" type="ORF">BSQ49_11580</name>
</gene>
<dbReference type="InterPro" id="IPR036662">
    <property type="entry name" value="PTS_EIIA_man-typ_sf"/>
</dbReference>
<name>A0A3S6QRT0_9LACO</name>
<keyword evidence="6" id="KW-0598">Phosphotransferase system</keyword>